<dbReference type="InterPro" id="IPR043128">
    <property type="entry name" value="Rev_trsase/Diguanyl_cyclase"/>
</dbReference>
<dbReference type="EMBL" id="JAUOQI010000005">
    <property type="protein sequence ID" value="MDO6577543.1"/>
    <property type="molecule type" value="Genomic_DNA"/>
</dbReference>
<dbReference type="PANTHER" id="PTHR45138">
    <property type="entry name" value="REGULATORY COMPONENTS OF SENSORY TRANSDUCTION SYSTEM"/>
    <property type="match status" value="1"/>
</dbReference>
<keyword evidence="4" id="KW-1133">Transmembrane helix</keyword>
<dbReference type="PANTHER" id="PTHR45138:SF9">
    <property type="entry name" value="DIGUANYLATE CYCLASE DGCM-RELATED"/>
    <property type="match status" value="1"/>
</dbReference>
<feature type="transmembrane region" description="Helical" evidence="4">
    <location>
        <begin position="25"/>
        <end position="47"/>
    </location>
</feature>
<reference evidence="6" key="1">
    <citation type="submission" date="2023-07" db="EMBL/GenBank/DDBJ databases">
        <title>Genome content predicts the carbon catabolic preferences of heterotrophic bacteria.</title>
        <authorList>
            <person name="Gralka M."/>
        </authorList>
    </citation>
    <scope>NUCLEOTIDE SEQUENCE</scope>
    <source>
        <strain evidence="6">F2M12</strain>
    </source>
</reference>
<keyword evidence="6" id="KW-0808">Transferase</keyword>
<evidence type="ECO:0000256" key="3">
    <source>
        <dbReference type="ARBA" id="ARBA00034247"/>
    </source>
</evidence>
<evidence type="ECO:0000256" key="2">
    <source>
        <dbReference type="ARBA" id="ARBA00012528"/>
    </source>
</evidence>
<dbReference type="Proteomes" id="UP001170717">
    <property type="component" value="Unassembled WGS sequence"/>
</dbReference>
<feature type="transmembrane region" description="Helical" evidence="4">
    <location>
        <begin position="53"/>
        <end position="70"/>
    </location>
</feature>
<evidence type="ECO:0000313" key="6">
    <source>
        <dbReference type="EMBL" id="MDO6577543.1"/>
    </source>
</evidence>
<comment type="caution">
    <text evidence="6">The sequence shown here is derived from an EMBL/GenBank/DDBJ whole genome shotgun (WGS) entry which is preliminary data.</text>
</comment>
<dbReference type="EC" id="2.7.7.65" evidence="2"/>
<dbReference type="InterPro" id="IPR000160">
    <property type="entry name" value="GGDEF_dom"/>
</dbReference>
<dbReference type="Pfam" id="PF00990">
    <property type="entry name" value="GGDEF"/>
    <property type="match status" value="1"/>
</dbReference>
<organism evidence="6 7">
    <name type="scientific">Alteromonas stellipolaris</name>
    <dbReference type="NCBI Taxonomy" id="233316"/>
    <lineage>
        <taxon>Bacteria</taxon>
        <taxon>Pseudomonadati</taxon>
        <taxon>Pseudomonadota</taxon>
        <taxon>Gammaproteobacteria</taxon>
        <taxon>Alteromonadales</taxon>
        <taxon>Alteromonadaceae</taxon>
        <taxon>Alteromonas/Salinimonas group</taxon>
        <taxon>Alteromonas</taxon>
    </lineage>
</organism>
<feature type="domain" description="GGDEF" evidence="5">
    <location>
        <begin position="224"/>
        <end position="352"/>
    </location>
</feature>
<keyword evidence="4" id="KW-0812">Transmembrane</keyword>
<name>A0AAW7Z2X8_9ALTE</name>
<dbReference type="SMART" id="SM00267">
    <property type="entry name" value="GGDEF"/>
    <property type="match status" value="1"/>
</dbReference>
<evidence type="ECO:0000256" key="1">
    <source>
        <dbReference type="ARBA" id="ARBA00001946"/>
    </source>
</evidence>
<feature type="transmembrane region" description="Helical" evidence="4">
    <location>
        <begin position="155"/>
        <end position="176"/>
    </location>
</feature>
<accession>A0AAW7Z2X8</accession>
<keyword evidence="4" id="KW-0472">Membrane</keyword>
<dbReference type="AlphaFoldDB" id="A0AAW7Z2X8"/>
<dbReference type="PROSITE" id="PS50887">
    <property type="entry name" value="GGDEF"/>
    <property type="match status" value="1"/>
</dbReference>
<comment type="cofactor">
    <cofactor evidence="1">
        <name>Mg(2+)</name>
        <dbReference type="ChEBI" id="CHEBI:18420"/>
    </cofactor>
</comment>
<gene>
    <name evidence="6" type="ORF">Q4527_09065</name>
</gene>
<evidence type="ECO:0000256" key="4">
    <source>
        <dbReference type="SAM" id="Phobius"/>
    </source>
</evidence>
<dbReference type="SUPFAM" id="SSF55073">
    <property type="entry name" value="Nucleotide cyclase"/>
    <property type="match status" value="1"/>
</dbReference>
<feature type="transmembrane region" description="Helical" evidence="4">
    <location>
        <begin position="79"/>
        <end position="98"/>
    </location>
</feature>
<dbReference type="NCBIfam" id="TIGR00254">
    <property type="entry name" value="GGDEF"/>
    <property type="match status" value="1"/>
</dbReference>
<dbReference type="InterPro" id="IPR050469">
    <property type="entry name" value="Diguanylate_Cyclase"/>
</dbReference>
<sequence length="352" mass="39649">MDSSSLSQFLENTHLNGAEAKRRRLTLYFISYIGGTIMAVLAVKNLARGDDFLAFWLGFFSFSVFANAGLSHIFKNNNIFYYIAGLIVVIMVAVITFTGGYHNTGLHFVYPLILIQIIIVRFRAAMFYVTGTVGVVALIVYHQESIPANYRAEDVSRFLIALGCFITVAFISEYFWHKSRKEMLTDNLEKRRQANSDPLTKVPNRRFLESVYFERAMKNPADYFPLSVVVVDIDYFKKINDNYGHDVGDRVLIHIATLMKNAIRATDVVSRTGGEEFLILYPKTTLSMAVKLAEKIRLEIESSPFIEGDIHHPITASFGVATALTDANINATVKLADEHLYEAKGAGRNRVM</sequence>
<protein>
    <recommendedName>
        <fullName evidence="2">diguanylate cyclase</fullName>
        <ecNumber evidence="2">2.7.7.65</ecNumber>
    </recommendedName>
</protein>
<dbReference type="GO" id="GO:0052621">
    <property type="term" value="F:diguanylate cyclase activity"/>
    <property type="evidence" value="ECO:0007669"/>
    <property type="project" value="UniProtKB-EC"/>
</dbReference>
<dbReference type="CDD" id="cd01949">
    <property type="entry name" value="GGDEF"/>
    <property type="match status" value="1"/>
</dbReference>
<dbReference type="RefSeq" id="WP_061996841.1">
    <property type="nucleotide sequence ID" value="NZ_CP015345.1"/>
</dbReference>
<comment type="catalytic activity">
    <reaction evidence="3">
        <text>2 GTP = 3',3'-c-di-GMP + 2 diphosphate</text>
        <dbReference type="Rhea" id="RHEA:24898"/>
        <dbReference type="ChEBI" id="CHEBI:33019"/>
        <dbReference type="ChEBI" id="CHEBI:37565"/>
        <dbReference type="ChEBI" id="CHEBI:58805"/>
        <dbReference type="EC" id="2.7.7.65"/>
    </reaction>
</comment>
<dbReference type="InterPro" id="IPR029787">
    <property type="entry name" value="Nucleotide_cyclase"/>
</dbReference>
<evidence type="ECO:0000313" key="7">
    <source>
        <dbReference type="Proteomes" id="UP001170717"/>
    </source>
</evidence>
<proteinExistence type="predicted"/>
<dbReference type="FunFam" id="3.30.70.270:FF:000001">
    <property type="entry name" value="Diguanylate cyclase domain protein"/>
    <property type="match status" value="1"/>
</dbReference>
<dbReference type="Gene3D" id="3.30.70.270">
    <property type="match status" value="1"/>
</dbReference>
<keyword evidence="6" id="KW-0548">Nucleotidyltransferase</keyword>
<evidence type="ECO:0000259" key="5">
    <source>
        <dbReference type="PROSITE" id="PS50887"/>
    </source>
</evidence>
<feature type="transmembrane region" description="Helical" evidence="4">
    <location>
        <begin position="125"/>
        <end position="143"/>
    </location>
</feature>